<feature type="domain" description="Carbohydrate kinase FGGY C-terminal" evidence="5">
    <location>
        <begin position="264"/>
        <end position="457"/>
    </location>
</feature>
<dbReference type="InterPro" id="IPR018483">
    <property type="entry name" value="Carb_kinase_FGGY_CS"/>
</dbReference>
<dbReference type="SUPFAM" id="SSF53067">
    <property type="entry name" value="Actin-like ATPase domain"/>
    <property type="match status" value="2"/>
</dbReference>
<accession>A0A7C4B8W4</accession>
<dbReference type="GO" id="GO:0016301">
    <property type="term" value="F:kinase activity"/>
    <property type="evidence" value="ECO:0007669"/>
    <property type="project" value="UniProtKB-KW"/>
</dbReference>
<dbReference type="GO" id="GO:0005975">
    <property type="term" value="P:carbohydrate metabolic process"/>
    <property type="evidence" value="ECO:0007669"/>
    <property type="project" value="InterPro"/>
</dbReference>
<evidence type="ECO:0000256" key="2">
    <source>
        <dbReference type="ARBA" id="ARBA00022777"/>
    </source>
</evidence>
<dbReference type="AlphaFoldDB" id="A0A7C4B8W4"/>
<keyword evidence="1 3" id="KW-0808">Transferase</keyword>
<keyword evidence="2 3" id="KW-0418">Kinase</keyword>
<reference evidence="6" key="1">
    <citation type="journal article" date="2020" name="mSystems">
        <title>Genome- and Community-Level Interaction Insights into Carbon Utilization and Element Cycling Functions of Hydrothermarchaeota in Hydrothermal Sediment.</title>
        <authorList>
            <person name="Zhou Z."/>
            <person name="Liu Y."/>
            <person name="Xu W."/>
            <person name="Pan J."/>
            <person name="Luo Z.H."/>
            <person name="Li M."/>
        </authorList>
    </citation>
    <scope>NUCLEOTIDE SEQUENCE [LARGE SCALE GENOMIC DNA]</scope>
    <source>
        <strain evidence="6">SpSt-735</strain>
    </source>
</reference>
<dbReference type="PANTHER" id="PTHR43095:SF2">
    <property type="entry name" value="GLUCONOKINASE"/>
    <property type="match status" value="1"/>
</dbReference>
<comment type="similarity">
    <text evidence="3">Belongs to the FGGY kinase family.</text>
</comment>
<dbReference type="Gene3D" id="3.30.420.40">
    <property type="match status" value="2"/>
</dbReference>
<dbReference type="PROSITE" id="PS00445">
    <property type="entry name" value="FGGY_KINASES_2"/>
    <property type="match status" value="1"/>
</dbReference>
<comment type="caution">
    <text evidence="6">The sequence shown here is derived from an EMBL/GenBank/DDBJ whole genome shotgun (WGS) entry which is preliminary data.</text>
</comment>
<dbReference type="EMBL" id="DTFI01000051">
    <property type="protein sequence ID" value="HGI43133.1"/>
    <property type="molecule type" value="Genomic_DNA"/>
</dbReference>
<dbReference type="Pfam" id="PF00370">
    <property type="entry name" value="FGGY_N"/>
    <property type="match status" value="1"/>
</dbReference>
<dbReference type="InterPro" id="IPR018485">
    <property type="entry name" value="FGGY_C"/>
</dbReference>
<dbReference type="PANTHER" id="PTHR43095">
    <property type="entry name" value="SUGAR KINASE"/>
    <property type="match status" value="1"/>
</dbReference>
<dbReference type="InterPro" id="IPR000577">
    <property type="entry name" value="Carb_kinase_FGGY"/>
</dbReference>
<dbReference type="InterPro" id="IPR050406">
    <property type="entry name" value="FGGY_Carb_Kinase"/>
</dbReference>
<name>A0A7C4B8W4_THEPE</name>
<proteinExistence type="inferred from homology"/>
<organism evidence="6">
    <name type="scientific">Thermofilum pendens</name>
    <dbReference type="NCBI Taxonomy" id="2269"/>
    <lineage>
        <taxon>Archaea</taxon>
        <taxon>Thermoproteota</taxon>
        <taxon>Thermoprotei</taxon>
        <taxon>Thermofilales</taxon>
        <taxon>Thermofilaceae</taxon>
        <taxon>Thermofilum</taxon>
    </lineage>
</organism>
<dbReference type="InterPro" id="IPR043129">
    <property type="entry name" value="ATPase_NBD"/>
</dbReference>
<evidence type="ECO:0000256" key="3">
    <source>
        <dbReference type="RuleBase" id="RU003733"/>
    </source>
</evidence>
<dbReference type="GO" id="GO:0016773">
    <property type="term" value="F:phosphotransferase activity, alcohol group as acceptor"/>
    <property type="evidence" value="ECO:0007669"/>
    <property type="project" value="InterPro"/>
</dbReference>
<dbReference type="InterPro" id="IPR018484">
    <property type="entry name" value="FGGY_N"/>
</dbReference>
<dbReference type="CDD" id="cd07808">
    <property type="entry name" value="ASKHA_NBD_FGGY_EcXK-like"/>
    <property type="match status" value="1"/>
</dbReference>
<protein>
    <submittedName>
        <fullName evidence="6">Xylulokinase</fullName>
    </submittedName>
</protein>
<sequence length="536" mass="59216">MSSGHLILAIDVGTTNAKAAVFNSEGRLLASESYEYPTYYPRPGWAEQDPEDWWTYAAMAARSAVRKAGAKPSDFAGIAVSSQRETLALIDKEGRSLGRVPIWMDRRSQPQAEELKRRLGVREVYARTGLIIDATFTATKLLWYKENSRETLERAWLGLQPKDYIVFKLTGIPVTDETVASRTMLFNVVKREWDYELISEMGLAEFVGLLPEVRKSWEVVGGVTPEAARLIDVAPGTPVVAGTGDRTAEVLGAGILGPERAEESTGTGSTTATMISGPMLDPEARFSVGVAPVPGRWVVEAGLSTAGIILRWFRDNVSEGIGYLASRTRRRAYEFLDLEAEYVPPGSGGLIVVPFFSGARSPRWNPYARGVIFGLTVFHTRAHIFRAMMEGIAYEIRKVLETLAEVGIKPEELVLMGGGAKTPTWARIKANVLRKEVIIPEILDAALAGNAVLVSYATGLSTSFEEAVTRFFREKGRIKPDPEVAMIYDRYYALYEKLVSSVESLYAELSQIAEQPLTPPKWDVEELVHLLFKLEA</sequence>
<evidence type="ECO:0000313" key="6">
    <source>
        <dbReference type="EMBL" id="HGI43133.1"/>
    </source>
</evidence>
<dbReference type="Pfam" id="PF02782">
    <property type="entry name" value="FGGY_C"/>
    <property type="match status" value="1"/>
</dbReference>
<dbReference type="PIRSF" id="PIRSF000538">
    <property type="entry name" value="GlpK"/>
    <property type="match status" value="1"/>
</dbReference>
<evidence type="ECO:0000259" key="5">
    <source>
        <dbReference type="Pfam" id="PF02782"/>
    </source>
</evidence>
<evidence type="ECO:0000256" key="1">
    <source>
        <dbReference type="ARBA" id="ARBA00022679"/>
    </source>
</evidence>
<evidence type="ECO:0000259" key="4">
    <source>
        <dbReference type="Pfam" id="PF00370"/>
    </source>
</evidence>
<gene>
    <name evidence="6" type="ORF">ENV17_01935</name>
</gene>
<feature type="domain" description="Carbohydrate kinase FGGY N-terminal" evidence="4">
    <location>
        <begin position="7"/>
        <end position="252"/>
    </location>
</feature>